<evidence type="ECO:0000313" key="6">
    <source>
        <dbReference type="EMBL" id="TCK08703.1"/>
    </source>
</evidence>
<evidence type="ECO:0000256" key="1">
    <source>
        <dbReference type="ARBA" id="ARBA00009437"/>
    </source>
</evidence>
<feature type="domain" description="HTH lysR-type" evidence="5">
    <location>
        <begin position="1"/>
        <end position="58"/>
    </location>
</feature>
<evidence type="ECO:0000256" key="4">
    <source>
        <dbReference type="ARBA" id="ARBA00023163"/>
    </source>
</evidence>
<comment type="similarity">
    <text evidence="1">Belongs to the LysR transcriptional regulatory family.</text>
</comment>
<dbReference type="PANTHER" id="PTHR30126">
    <property type="entry name" value="HTH-TYPE TRANSCRIPTIONAL REGULATOR"/>
    <property type="match status" value="1"/>
</dbReference>
<reference evidence="6 7" key="1">
    <citation type="submission" date="2019-03" db="EMBL/GenBank/DDBJ databases">
        <title>Genomic Encyclopedia of Archaeal and Bacterial Type Strains, Phase II (KMG-II): from individual species to whole genera.</title>
        <authorList>
            <person name="Goeker M."/>
        </authorList>
    </citation>
    <scope>NUCLEOTIDE SEQUENCE [LARGE SCALE GENOMIC DNA]</scope>
    <source>
        <strain evidence="6 7">DSM 27697</strain>
    </source>
</reference>
<dbReference type="Pfam" id="PF03466">
    <property type="entry name" value="LysR_substrate"/>
    <property type="match status" value="1"/>
</dbReference>
<dbReference type="PRINTS" id="PR00039">
    <property type="entry name" value="HTHLYSR"/>
</dbReference>
<comment type="caution">
    <text evidence="6">The sequence shown here is derived from an EMBL/GenBank/DDBJ whole genome shotgun (WGS) entry which is preliminary data.</text>
</comment>
<dbReference type="SUPFAM" id="SSF53850">
    <property type="entry name" value="Periplasmic binding protein-like II"/>
    <property type="match status" value="1"/>
</dbReference>
<dbReference type="Pfam" id="PF00126">
    <property type="entry name" value="HTH_1"/>
    <property type="match status" value="1"/>
</dbReference>
<dbReference type="FunFam" id="1.10.10.10:FF:000001">
    <property type="entry name" value="LysR family transcriptional regulator"/>
    <property type="match status" value="1"/>
</dbReference>
<sequence>MELYHLKTFVKVAQAGNLTRASEALFTSQPAISAQIKALEEETGVQLFSRTPKGMLLTPAGERLYQQAERTLREAEQFMQQAIQLSDELVGELRIGIHTDFEFMRVGELFRLLSSRHPQLVAHFLQTSSAKALKELRQRELDASFIFGPCDSADIQVTELCQVPMSILAPYAWADRIRGKSLDDLASLPWVYTTPNCPFYKLFDGLFSGRKRPPTEIIWCDTEDAIRALIRSGVGMSVVREDDAAEAEEQGYGICWPGEVPEIALNLVMLKQRSEEVALQALATGVHSLWLHEADHEVRSNPGELPA</sequence>
<keyword evidence="3 6" id="KW-0238">DNA-binding</keyword>
<dbReference type="Proteomes" id="UP000294546">
    <property type="component" value="Unassembled WGS sequence"/>
</dbReference>
<gene>
    <name evidence="6" type="ORF">CLV83_0795</name>
</gene>
<dbReference type="EMBL" id="SMFU01000007">
    <property type="protein sequence ID" value="TCK08703.1"/>
    <property type="molecule type" value="Genomic_DNA"/>
</dbReference>
<keyword evidence="2" id="KW-0805">Transcription regulation</keyword>
<protein>
    <submittedName>
        <fullName evidence="6">DNA-binding transcriptional LysR family regulator</fullName>
    </submittedName>
</protein>
<keyword evidence="4" id="KW-0804">Transcription</keyword>
<proteinExistence type="inferred from homology"/>
<dbReference type="Gene3D" id="3.40.190.290">
    <property type="match status" value="1"/>
</dbReference>
<dbReference type="InterPro" id="IPR036390">
    <property type="entry name" value="WH_DNA-bd_sf"/>
</dbReference>
<evidence type="ECO:0000256" key="2">
    <source>
        <dbReference type="ARBA" id="ARBA00023015"/>
    </source>
</evidence>
<dbReference type="Gene3D" id="1.10.10.10">
    <property type="entry name" value="Winged helix-like DNA-binding domain superfamily/Winged helix DNA-binding domain"/>
    <property type="match status" value="1"/>
</dbReference>
<dbReference type="OrthoDB" id="646694at2"/>
<dbReference type="GO" id="GO:0003700">
    <property type="term" value="F:DNA-binding transcription factor activity"/>
    <property type="evidence" value="ECO:0007669"/>
    <property type="project" value="InterPro"/>
</dbReference>
<dbReference type="PANTHER" id="PTHR30126:SF40">
    <property type="entry name" value="HTH-TYPE TRANSCRIPTIONAL REGULATOR GLTR"/>
    <property type="match status" value="1"/>
</dbReference>
<evidence type="ECO:0000313" key="7">
    <source>
        <dbReference type="Proteomes" id="UP000294546"/>
    </source>
</evidence>
<dbReference type="InterPro" id="IPR036388">
    <property type="entry name" value="WH-like_DNA-bd_sf"/>
</dbReference>
<name>A0A4R1GN98_9GAMM</name>
<dbReference type="RefSeq" id="WP_132287798.1">
    <property type="nucleotide sequence ID" value="NZ_SMFU01000007.1"/>
</dbReference>
<dbReference type="SUPFAM" id="SSF46785">
    <property type="entry name" value="Winged helix' DNA-binding domain"/>
    <property type="match status" value="1"/>
</dbReference>
<dbReference type="PROSITE" id="PS50931">
    <property type="entry name" value="HTH_LYSR"/>
    <property type="match status" value="1"/>
</dbReference>
<evidence type="ECO:0000256" key="3">
    <source>
        <dbReference type="ARBA" id="ARBA00023125"/>
    </source>
</evidence>
<dbReference type="InterPro" id="IPR005119">
    <property type="entry name" value="LysR_subst-bd"/>
</dbReference>
<dbReference type="GO" id="GO:0000976">
    <property type="term" value="F:transcription cis-regulatory region binding"/>
    <property type="evidence" value="ECO:0007669"/>
    <property type="project" value="TreeGrafter"/>
</dbReference>
<organism evidence="6 7">
    <name type="scientific">Marinobacterium mangrovicola</name>
    <dbReference type="NCBI Taxonomy" id="1476959"/>
    <lineage>
        <taxon>Bacteria</taxon>
        <taxon>Pseudomonadati</taxon>
        <taxon>Pseudomonadota</taxon>
        <taxon>Gammaproteobacteria</taxon>
        <taxon>Oceanospirillales</taxon>
        <taxon>Oceanospirillaceae</taxon>
        <taxon>Marinobacterium</taxon>
    </lineage>
</organism>
<keyword evidence="7" id="KW-1185">Reference proteome</keyword>
<dbReference type="AlphaFoldDB" id="A0A4R1GN98"/>
<accession>A0A4R1GN98</accession>
<evidence type="ECO:0000259" key="5">
    <source>
        <dbReference type="PROSITE" id="PS50931"/>
    </source>
</evidence>
<dbReference type="InterPro" id="IPR000847">
    <property type="entry name" value="LysR_HTH_N"/>
</dbReference>
<dbReference type="CDD" id="cd05466">
    <property type="entry name" value="PBP2_LTTR_substrate"/>
    <property type="match status" value="1"/>
</dbReference>